<accession>A0ABD1FAD7</accession>
<proteinExistence type="predicted"/>
<name>A0ABD1FAD7_HYPHA</name>
<keyword evidence="2" id="KW-1185">Reference proteome</keyword>
<evidence type="ECO:0000313" key="1">
    <source>
        <dbReference type="EMBL" id="KAL1516223.1"/>
    </source>
</evidence>
<organism evidence="1 2">
    <name type="scientific">Hypothenemus hampei</name>
    <name type="common">Coffee berry borer</name>
    <dbReference type="NCBI Taxonomy" id="57062"/>
    <lineage>
        <taxon>Eukaryota</taxon>
        <taxon>Metazoa</taxon>
        <taxon>Ecdysozoa</taxon>
        <taxon>Arthropoda</taxon>
        <taxon>Hexapoda</taxon>
        <taxon>Insecta</taxon>
        <taxon>Pterygota</taxon>
        <taxon>Neoptera</taxon>
        <taxon>Endopterygota</taxon>
        <taxon>Coleoptera</taxon>
        <taxon>Polyphaga</taxon>
        <taxon>Cucujiformia</taxon>
        <taxon>Curculionidae</taxon>
        <taxon>Scolytinae</taxon>
        <taxon>Hypothenemus</taxon>
    </lineage>
</organism>
<dbReference type="Proteomes" id="UP001566132">
    <property type="component" value="Unassembled WGS sequence"/>
</dbReference>
<comment type="caution">
    <text evidence="1">The sequence shown here is derived from an EMBL/GenBank/DDBJ whole genome shotgun (WGS) entry which is preliminary data.</text>
</comment>
<protein>
    <submittedName>
        <fullName evidence="1">Uncharacterized protein</fullName>
    </submittedName>
</protein>
<dbReference type="EMBL" id="JBDJPC010000001">
    <property type="protein sequence ID" value="KAL1516223.1"/>
    <property type="molecule type" value="Genomic_DNA"/>
</dbReference>
<reference evidence="1 2" key="1">
    <citation type="submission" date="2024-05" db="EMBL/GenBank/DDBJ databases">
        <title>Genetic variation in Jamaican populations of the coffee berry borer (Hypothenemus hampei).</title>
        <authorList>
            <person name="Errbii M."/>
            <person name="Myrie A."/>
        </authorList>
    </citation>
    <scope>NUCLEOTIDE SEQUENCE [LARGE SCALE GENOMIC DNA]</scope>
    <source>
        <strain evidence="1">JA-Hopewell-2020-01-JO</strain>
        <tissue evidence="1">Whole body</tissue>
    </source>
</reference>
<evidence type="ECO:0000313" key="2">
    <source>
        <dbReference type="Proteomes" id="UP001566132"/>
    </source>
</evidence>
<sequence>MDVDNLFMILLFEEEEDEVEAINHCMLLSKRQSIDDLFKKRKEEGYFHSLINRYLKENETQFREFFRLNLQQFNYVLSLIGNDIKKFGSNCVQNPIKPEEKLALTLR</sequence>
<gene>
    <name evidence="1" type="ORF">ABEB36_000142</name>
</gene>
<dbReference type="AlphaFoldDB" id="A0ABD1FAD7"/>